<keyword evidence="1" id="KW-0489">Methyltransferase</keyword>
<name>A0ACB5PNH2_9BACT</name>
<organism evidence="1 2">
    <name type="scientific">Hymenobacter qilianensis</name>
    <dbReference type="NCBI Taxonomy" id="1385715"/>
    <lineage>
        <taxon>Bacteria</taxon>
        <taxon>Pseudomonadati</taxon>
        <taxon>Bacteroidota</taxon>
        <taxon>Cytophagia</taxon>
        <taxon>Cytophagales</taxon>
        <taxon>Hymenobacteraceae</taxon>
        <taxon>Hymenobacter</taxon>
    </lineage>
</organism>
<evidence type="ECO:0000313" key="2">
    <source>
        <dbReference type="Proteomes" id="UP000605392"/>
    </source>
</evidence>
<sequence length="286" mass="31271">MTILELTRRLTTTLGGIYPEPEAAAIAGQMVEHYLELTPLKRRMQATELVSTEKAQLIDAAQARLLRHEPLQYVLGTAHFAGLELEVTPATLIPRPETEELVALISKEQKNAPQLTILDIGTGSGCIPIALSQALPAARVIGVDISAEALAVARRNAARYAPNVELQQVDILRAAPTGIAPHSLAVLVSNPPYVLESERAQMRANVLDYEPATALFVPDNDPLLFYRRIAELGQELLRPGGKLYFEINEQYATAVRRLLAELGYAGGQIQQDMFGKDRMVTGVMVE</sequence>
<keyword evidence="1" id="KW-0808">Transferase</keyword>
<accession>A0ACB5PNH2</accession>
<comment type="caution">
    <text evidence="1">The sequence shown here is derived from an EMBL/GenBank/DDBJ whole genome shotgun (WGS) entry which is preliminary data.</text>
</comment>
<evidence type="ECO:0000313" key="1">
    <source>
        <dbReference type="EMBL" id="GGF56371.1"/>
    </source>
</evidence>
<protein>
    <submittedName>
        <fullName evidence="1">Release factor glutamine methyltransferase</fullName>
    </submittedName>
</protein>
<dbReference type="EMBL" id="BMFN01000001">
    <property type="protein sequence ID" value="GGF56371.1"/>
    <property type="molecule type" value="Genomic_DNA"/>
</dbReference>
<keyword evidence="2" id="KW-1185">Reference proteome</keyword>
<dbReference type="Proteomes" id="UP000605392">
    <property type="component" value="Unassembled WGS sequence"/>
</dbReference>
<proteinExistence type="predicted"/>
<gene>
    <name evidence="1" type="primary">prmC</name>
    <name evidence="1" type="ORF">GCM10011375_09370</name>
</gene>
<reference evidence="1 2" key="1">
    <citation type="journal article" date="2019" name="Int. J. Syst. Evol. Microbiol.">
        <title>The Global Catalogue of Microorganisms (GCM) 10K type strain sequencing project: providing services to taxonomists for standard genome sequencing and annotation.</title>
        <authorList>
            <consortium name="The Broad Institute Genomics Platform"/>
            <consortium name="The Broad Institute Genome Sequencing Center for Infectious Disease"/>
            <person name="Wu L."/>
            <person name="Ma J."/>
        </authorList>
    </citation>
    <scope>NUCLEOTIDE SEQUENCE [LARGE SCALE GENOMIC DNA]</scope>
    <source>
        <strain evidence="1 2">CGMCC 1.12720</strain>
    </source>
</reference>